<dbReference type="InterPro" id="IPR038384">
    <property type="entry name" value="Formate_DH_C_sf"/>
</dbReference>
<feature type="domain" description="4Fe-4S ferredoxin-type" evidence="11">
    <location>
        <begin position="24"/>
        <end position="53"/>
    </location>
</feature>
<keyword evidence="6" id="KW-0677">Repeat</keyword>
<feature type="compositionally biased region" description="Basic and acidic residues" evidence="10">
    <location>
        <begin position="438"/>
        <end position="452"/>
    </location>
</feature>
<feature type="compositionally biased region" description="Basic residues" evidence="10">
    <location>
        <begin position="521"/>
        <end position="541"/>
    </location>
</feature>
<dbReference type="GO" id="GO:0046872">
    <property type="term" value="F:metal ion binding"/>
    <property type="evidence" value="ECO:0007669"/>
    <property type="project" value="UniProtKB-KW"/>
</dbReference>
<dbReference type="SUPFAM" id="SSF54862">
    <property type="entry name" value="4Fe-4S ferredoxins"/>
    <property type="match status" value="1"/>
</dbReference>
<feature type="compositionally biased region" description="Low complexity" evidence="10">
    <location>
        <begin position="1029"/>
        <end position="1066"/>
    </location>
</feature>
<protein>
    <recommendedName>
        <fullName evidence="11">4Fe-4S ferredoxin-type domain-containing protein</fullName>
    </recommendedName>
</protein>
<feature type="region of interest" description="Disordered" evidence="10">
    <location>
        <begin position="505"/>
        <end position="662"/>
    </location>
</feature>
<reference evidence="12" key="1">
    <citation type="journal article" date="2019" name="Sci. Rep.">
        <title>Draft genome of Tanacetum cinerariifolium, the natural source of mosquito coil.</title>
        <authorList>
            <person name="Yamashiro T."/>
            <person name="Shiraishi A."/>
            <person name="Satake H."/>
            <person name="Nakayama K."/>
        </authorList>
    </citation>
    <scope>NUCLEOTIDE SEQUENCE</scope>
</reference>
<keyword evidence="2" id="KW-0004">4Fe-4S</keyword>
<feature type="compositionally biased region" description="Basic residues" evidence="10">
    <location>
        <begin position="1578"/>
        <end position="1587"/>
    </location>
</feature>
<feature type="region of interest" description="Disordered" evidence="10">
    <location>
        <begin position="734"/>
        <end position="1130"/>
    </location>
</feature>
<feature type="region of interest" description="Disordered" evidence="10">
    <location>
        <begin position="701"/>
        <end position="722"/>
    </location>
</feature>
<feature type="compositionally biased region" description="Low complexity" evidence="10">
    <location>
        <begin position="1074"/>
        <end position="1083"/>
    </location>
</feature>
<evidence type="ECO:0000256" key="4">
    <source>
        <dbReference type="ARBA" id="ARBA00022640"/>
    </source>
</evidence>
<evidence type="ECO:0000256" key="8">
    <source>
        <dbReference type="ARBA" id="ARBA00023014"/>
    </source>
</evidence>
<keyword evidence="4" id="KW-0934">Plastid</keyword>
<dbReference type="SUPFAM" id="SSF81597">
    <property type="entry name" value="Iron-sulfur subunit of formate dehydrogenase N, transmembrane anchor"/>
    <property type="match status" value="1"/>
</dbReference>
<dbReference type="EMBL" id="BKCJ010000005">
    <property type="protein sequence ID" value="GEU28378.1"/>
    <property type="molecule type" value="Genomic_DNA"/>
</dbReference>
<dbReference type="PANTHER" id="PTHR43545:SF6">
    <property type="entry name" value="FORMATE DEHYDROGENASE, NITRATE-INDUCIBLE, IRON-SULFUR SUBUNIT"/>
    <property type="match status" value="1"/>
</dbReference>
<keyword evidence="9" id="KW-0793">Thylakoid</keyword>
<evidence type="ECO:0000259" key="11">
    <source>
        <dbReference type="PROSITE" id="PS51379"/>
    </source>
</evidence>
<dbReference type="Gene3D" id="1.20.5.480">
    <property type="entry name" value="Single helix bin"/>
    <property type="match status" value="1"/>
</dbReference>
<feature type="compositionally biased region" description="Basic residues" evidence="10">
    <location>
        <begin position="853"/>
        <end position="864"/>
    </location>
</feature>
<gene>
    <name evidence="12" type="ORF">Tci_000356</name>
</gene>
<evidence type="ECO:0000313" key="12">
    <source>
        <dbReference type="EMBL" id="GEU28378.1"/>
    </source>
</evidence>
<keyword evidence="3" id="KW-0150">Chloroplast</keyword>
<feature type="compositionally biased region" description="Basic residues" evidence="10">
    <location>
        <begin position="1473"/>
        <end position="1483"/>
    </location>
</feature>
<dbReference type="InterPro" id="IPR017900">
    <property type="entry name" value="4Fe4S_Fe_S_CS"/>
</dbReference>
<feature type="compositionally biased region" description="Basic and acidic residues" evidence="10">
    <location>
        <begin position="1094"/>
        <end position="1104"/>
    </location>
</feature>
<dbReference type="PANTHER" id="PTHR43545">
    <property type="entry name" value="FORMATE DEHYDROGENASE, NITRATE-INDUCIBLE, IRON-SULFUR SUBUNIT"/>
    <property type="match status" value="1"/>
</dbReference>
<feature type="region of interest" description="Disordered" evidence="10">
    <location>
        <begin position="255"/>
        <end position="289"/>
    </location>
</feature>
<evidence type="ECO:0000256" key="2">
    <source>
        <dbReference type="ARBA" id="ARBA00022485"/>
    </source>
</evidence>
<feature type="compositionally biased region" description="Basic residues" evidence="10">
    <location>
        <begin position="1321"/>
        <end position="1339"/>
    </location>
</feature>
<feature type="region of interest" description="Disordered" evidence="10">
    <location>
        <begin position="436"/>
        <end position="487"/>
    </location>
</feature>
<feature type="compositionally biased region" description="Basic residues" evidence="10">
    <location>
        <begin position="1265"/>
        <end position="1285"/>
    </location>
</feature>
<accession>A0A699GHV8</accession>
<dbReference type="Gene3D" id="3.30.70.20">
    <property type="match status" value="2"/>
</dbReference>
<proteinExistence type="predicted"/>
<feature type="compositionally biased region" description="Low complexity" evidence="10">
    <location>
        <begin position="1252"/>
        <end position="1264"/>
    </location>
</feature>
<feature type="region of interest" description="Disordered" evidence="10">
    <location>
        <begin position="1417"/>
        <end position="1485"/>
    </location>
</feature>
<feature type="compositionally biased region" description="Basic residues" evidence="10">
    <location>
        <begin position="792"/>
        <end position="808"/>
    </location>
</feature>
<name>A0A699GHV8_TANCI</name>
<feature type="compositionally biased region" description="Low complexity" evidence="10">
    <location>
        <begin position="640"/>
        <end position="662"/>
    </location>
</feature>
<keyword evidence="5" id="KW-0479">Metal-binding</keyword>
<feature type="compositionally biased region" description="Low complexity" evidence="10">
    <location>
        <begin position="1646"/>
        <end position="1666"/>
    </location>
</feature>
<evidence type="ECO:0000256" key="6">
    <source>
        <dbReference type="ARBA" id="ARBA00022737"/>
    </source>
</evidence>
<feature type="compositionally biased region" description="Low complexity" evidence="10">
    <location>
        <begin position="1567"/>
        <end position="1577"/>
    </location>
</feature>
<dbReference type="PROSITE" id="PS00198">
    <property type="entry name" value="4FE4S_FER_1"/>
    <property type="match status" value="1"/>
</dbReference>
<comment type="subcellular location">
    <subcellularLocation>
        <location evidence="1">Cell envelope</location>
    </subcellularLocation>
</comment>
<keyword evidence="8" id="KW-0411">Iron-sulfur</keyword>
<feature type="compositionally biased region" description="Basic and acidic residues" evidence="10">
    <location>
        <begin position="986"/>
        <end position="1000"/>
    </location>
</feature>
<comment type="caution">
    <text evidence="12">The sequence shown here is derived from an EMBL/GenBank/DDBJ whole genome shotgun (WGS) entry which is preliminary data.</text>
</comment>
<feature type="compositionally biased region" description="Basic residues" evidence="10">
    <location>
        <begin position="755"/>
        <end position="771"/>
    </location>
</feature>
<keyword evidence="7" id="KW-0408">Iron</keyword>
<organism evidence="12">
    <name type="scientific">Tanacetum cinerariifolium</name>
    <name type="common">Dalmatian daisy</name>
    <name type="synonym">Chrysanthemum cinerariifolium</name>
    <dbReference type="NCBI Taxonomy" id="118510"/>
    <lineage>
        <taxon>Eukaryota</taxon>
        <taxon>Viridiplantae</taxon>
        <taxon>Streptophyta</taxon>
        <taxon>Embryophyta</taxon>
        <taxon>Tracheophyta</taxon>
        <taxon>Spermatophyta</taxon>
        <taxon>Magnoliopsida</taxon>
        <taxon>eudicotyledons</taxon>
        <taxon>Gunneridae</taxon>
        <taxon>Pentapetalae</taxon>
        <taxon>asterids</taxon>
        <taxon>campanulids</taxon>
        <taxon>Asterales</taxon>
        <taxon>Asteraceae</taxon>
        <taxon>Asteroideae</taxon>
        <taxon>Anthemideae</taxon>
        <taxon>Anthemidinae</taxon>
        <taxon>Tanacetum</taxon>
    </lineage>
</organism>
<evidence type="ECO:0000256" key="9">
    <source>
        <dbReference type="ARBA" id="ARBA00023078"/>
    </source>
</evidence>
<dbReference type="PROSITE" id="PS51379">
    <property type="entry name" value="4FE4S_FER_2"/>
    <property type="match status" value="1"/>
</dbReference>
<evidence type="ECO:0000256" key="1">
    <source>
        <dbReference type="ARBA" id="ARBA00004196"/>
    </source>
</evidence>
<feature type="region of interest" description="Disordered" evidence="10">
    <location>
        <begin position="1561"/>
        <end position="1768"/>
    </location>
</feature>
<feature type="compositionally biased region" description="Basic residues" evidence="10">
    <location>
        <begin position="1235"/>
        <end position="1251"/>
    </location>
</feature>
<dbReference type="InterPro" id="IPR015246">
    <property type="entry name" value="Formate_DH_TM"/>
</dbReference>
<evidence type="ECO:0000256" key="3">
    <source>
        <dbReference type="ARBA" id="ARBA00022528"/>
    </source>
</evidence>
<dbReference type="Pfam" id="PF13247">
    <property type="entry name" value="Fer4_11"/>
    <property type="match status" value="1"/>
</dbReference>
<feature type="compositionally biased region" description="Basic and acidic residues" evidence="10">
    <location>
        <begin position="937"/>
        <end position="948"/>
    </location>
</feature>
<feature type="region of interest" description="Disordered" evidence="10">
    <location>
        <begin position="1172"/>
        <end position="1402"/>
    </location>
</feature>
<evidence type="ECO:0000256" key="10">
    <source>
        <dbReference type="SAM" id="MobiDB-lite"/>
    </source>
</evidence>
<evidence type="ECO:0000256" key="5">
    <source>
        <dbReference type="ARBA" id="ARBA00022723"/>
    </source>
</evidence>
<feature type="compositionally biased region" description="Basic residues" evidence="10">
    <location>
        <begin position="1172"/>
        <end position="1218"/>
    </location>
</feature>
<feature type="compositionally biased region" description="Low complexity" evidence="10">
    <location>
        <begin position="1340"/>
        <end position="1352"/>
    </location>
</feature>
<dbReference type="InterPro" id="IPR017896">
    <property type="entry name" value="4Fe4S_Fe-S-bd"/>
</dbReference>
<feature type="compositionally biased region" description="Low complexity" evidence="10">
    <location>
        <begin position="1442"/>
        <end position="1472"/>
    </location>
</feature>
<dbReference type="GO" id="GO:0051539">
    <property type="term" value="F:4 iron, 4 sulfur cluster binding"/>
    <property type="evidence" value="ECO:0007669"/>
    <property type="project" value="UniProtKB-KW"/>
</dbReference>
<sequence>MHCEDPGCLKACPAPGAIVQYTNGIVDFHQENCIGCGYCVAGCPFDVPRISKQDNRAYKCTLCSDRVAVGQEPACVKTCPTGAIVFGTKEDMKTHAEERVEDLKSRGFSQAGLYDPAGVGGTHVMYVLHHADKAPLYHGLKQNPSISPMVGLWKGLTKPLALAGMAATALAGWFHYSRIGPNEQPLDHGDLLHAARRLRPGHVPPGHVVDGGVPGWRPVDAHPAPVHRARDVRVVCDPGRALLAPQPHREIRCAVDEADRRRADQPRRPAAEDRHVQRRPEDPVLRADRQHAGPAVVGHRDLARVFRVLLPDRRGALRGAAARVQRIRADHLHHRPYLCGVVGQGLDRRHGARHRHLRLGAQAPSAVVRGRDPQAARSALTAVAPKTGAAVARWRARFFSSRRKLRRFNPAGRFGLKYAPGRRLLYCRQHGRYFGHPGGRDHGRLPAHDRRAGGRPGGRRPHAAGANVCPARPRSGADGHRPPHAAAARLRPPVGRLAHRVCRPARPAAATGRQPAAVGRRAGRTAHARHRPAGRLRRRRAGRPDGRRASAARAVRGCGLASRVDHAGGPAGRPARAAAGHRHPVPPAAPANGTWCASSARAARTPPGSPTRASNPKTPSPKRLTAPTRPTIRTGWRAQKPATTAKPTARSSTRNTTTWSNRWPTTWPAWRWTCWWAKPVIHAPAAIRCCGLTRNDRHPFAGRAPDPVGRRLPAADRPVRPRADARCSARAAGRHARAAAGSTHRCRNGAAVRRSGCRHRRARRPSRHSRLAGHADRAPAGRQPFGAAARLQPHRHRAAHQSRPRAAARQRGAGRDRGAALADEPGMGYRDRQARRPRQPGRSTAAGTDGRRSGHHRQQQRRCRAAAVKHPGPGPGSDRLARGAGGNRRCVPHSRRDDARRRRAARSGQHQPHACEGLRGSGRSADGADDESPLQQLRDHRFYQERGTARTGAAGKDAQHRRSRGPGQRHAGGPGTIWPAARNHGARNDCGRRRPGDLQRRQAAGRPAMRHHRGPQGPDRPDQEEPAQTRTARGQADAGRAGTGAGAVPRARPAARAPDHAAAAHAPRCRHARAGAGHRAATAGGAGQRLRGHGRSDAEPDRQRRPAPPARPAPARDRPRGAGCAVARSALPGRPPAAALCRTVDPAGTGDRMIIGTAGGKGARHFDRTRLRIHGAGRTRHPRRDRRSRPRKIHPHHGGRRHWHRRRGPRDRGRRRHHAADARTLGHFAAAGRETRRRRPDQDRPRRRAAHRPGGSRYRGAAGAHRFRRRPRVPHQRHRYRRRGRAGAARAPGAGGGHAAGQRRTAPVPPGRGPGIYLVRPGHHRHRHRAGGHRARGRYAHAGAGRPAGARAQHPRAEPRRGRRPRRATARAQSGRRGQGRHRARQLDRGARAGGVLGARRRGTDAHVRLRHHAQTVVAAAHSPGRGPPHGQRGAAGRRGADAGTHGPRAAGAGRARAHGAGRPLRGAQCAGHGHRGRRRGARSVRPCAQAQERCAGGVARRAGRVHRQRRYRRAAGQKSAGVVRVVAGAAVAAAGRADRHPDRHHRGGAGRWRCAADRARRGAGPGSAHPRCPGRIPRARAGRRRAGAVAPQAHRGAGHGRPPVEPAGRYAAGRWPDRTARPQPAPARPQRGAERRRRGAGGAAAGVAAGRPLRSAVGARPGARTRAARGGGAALIAQAGQNGRNQPGGAGPVLSSATAGGTGAAGDDAAAGTGGVVPRRHRPGTQARDPGLGVLQPGRLYSARRQPASGAAEHGVDGQQHAGVNRR</sequence>
<dbReference type="Pfam" id="PF09163">
    <property type="entry name" value="Form-deh_trans"/>
    <property type="match status" value="1"/>
</dbReference>
<evidence type="ECO:0000256" key="7">
    <source>
        <dbReference type="ARBA" id="ARBA00023004"/>
    </source>
</evidence>
<dbReference type="InterPro" id="IPR051555">
    <property type="entry name" value="FDH_Electron_Transfer_Unit"/>
</dbReference>
<feature type="compositionally biased region" description="Basic and acidic residues" evidence="10">
    <location>
        <begin position="713"/>
        <end position="722"/>
    </location>
</feature>